<dbReference type="PANTHER" id="PTHR45998:SF2">
    <property type="entry name" value="SERINE_THREONINE-PROTEIN KINASE 16"/>
    <property type="match status" value="1"/>
</dbReference>
<dbReference type="InterPro" id="IPR000719">
    <property type="entry name" value="Prot_kinase_dom"/>
</dbReference>
<dbReference type="GO" id="GO:0005524">
    <property type="term" value="F:ATP binding"/>
    <property type="evidence" value="ECO:0007669"/>
    <property type="project" value="UniProtKB-UniRule"/>
</dbReference>
<evidence type="ECO:0000256" key="8">
    <source>
        <dbReference type="ARBA" id="ARBA00048679"/>
    </source>
</evidence>
<evidence type="ECO:0000256" key="2">
    <source>
        <dbReference type="ARBA" id="ARBA00022527"/>
    </source>
</evidence>
<comment type="similarity">
    <text evidence="10">Belongs to the protein kinase superfamily.</text>
</comment>
<dbReference type="SMART" id="SM00220">
    <property type="entry name" value="S_TKc"/>
    <property type="match status" value="1"/>
</dbReference>
<feature type="compositionally biased region" description="Basic and acidic residues" evidence="11">
    <location>
        <begin position="286"/>
        <end position="297"/>
    </location>
</feature>
<dbReference type="InParanoid" id="A0A316YWE7"/>
<feature type="region of interest" description="Disordered" evidence="11">
    <location>
        <begin position="202"/>
        <end position="310"/>
    </location>
</feature>
<evidence type="ECO:0000256" key="5">
    <source>
        <dbReference type="ARBA" id="ARBA00022777"/>
    </source>
</evidence>
<feature type="compositionally biased region" description="Acidic residues" evidence="11">
    <location>
        <begin position="261"/>
        <end position="272"/>
    </location>
</feature>
<dbReference type="Pfam" id="PF00069">
    <property type="entry name" value="Pkinase"/>
    <property type="match status" value="2"/>
</dbReference>
<dbReference type="PROSITE" id="PS00108">
    <property type="entry name" value="PROTEIN_KINASE_ST"/>
    <property type="match status" value="1"/>
</dbReference>
<dbReference type="InterPro" id="IPR008271">
    <property type="entry name" value="Ser/Thr_kinase_AS"/>
</dbReference>
<feature type="domain" description="Protein kinase" evidence="12">
    <location>
        <begin position="73"/>
        <end position="476"/>
    </location>
</feature>
<dbReference type="SUPFAM" id="SSF56112">
    <property type="entry name" value="Protein kinase-like (PK-like)"/>
    <property type="match status" value="2"/>
</dbReference>
<dbReference type="GeneID" id="37042430"/>
<dbReference type="EC" id="2.7.11.1" evidence="1"/>
<keyword evidence="3" id="KW-0808">Transferase</keyword>
<keyword evidence="14" id="KW-1185">Reference proteome</keyword>
<keyword evidence="5 13" id="KW-0418">Kinase</keyword>
<evidence type="ECO:0000256" key="9">
    <source>
        <dbReference type="PROSITE-ProRule" id="PRU10141"/>
    </source>
</evidence>
<dbReference type="InterPro" id="IPR017441">
    <property type="entry name" value="Protein_kinase_ATP_BS"/>
</dbReference>
<dbReference type="OrthoDB" id="248923at2759"/>
<dbReference type="FunCoup" id="A0A316YWE7">
    <property type="interactions" value="345"/>
</dbReference>
<dbReference type="RefSeq" id="XP_025380650.1">
    <property type="nucleotide sequence ID" value="XM_025520514.1"/>
</dbReference>
<evidence type="ECO:0000256" key="7">
    <source>
        <dbReference type="ARBA" id="ARBA00047899"/>
    </source>
</evidence>
<dbReference type="InterPro" id="IPR052239">
    <property type="entry name" value="Ser/Thr-specific_kinases"/>
</dbReference>
<gene>
    <name evidence="13" type="ORF">FA10DRAFT_264100</name>
</gene>
<dbReference type="GO" id="GO:0005773">
    <property type="term" value="C:vacuole"/>
    <property type="evidence" value="ECO:0007669"/>
    <property type="project" value="GOC"/>
</dbReference>
<protein>
    <recommendedName>
        <fullName evidence="1">non-specific serine/threonine protein kinase</fullName>
        <ecNumber evidence="1">2.7.11.1</ecNumber>
    </recommendedName>
</protein>
<dbReference type="PROSITE" id="PS00107">
    <property type="entry name" value="PROTEIN_KINASE_ATP"/>
    <property type="match status" value="1"/>
</dbReference>
<comment type="catalytic activity">
    <reaction evidence="8">
        <text>L-seryl-[protein] + ATP = O-phospho-L-seryl-[protein] + ADP + H(+)</text>
        <dbReference type="Rhea" id="RHEA:17989"/>
        <dbReference type="Rhea" id="RHEA-COMP:9863"/>
        <dbReference type="Rhea" id="RHEA-COMP:11604"/>
        <dbReference type="ChEBI" id="CHEBI:15378"/>
        <dbReference type="ChEBI" id="CHEBI:29999"/>
        <dbReference type="ChEBI" id="CHEBI:30616"/>
        <dbReference type="ChEBI" id="CHEBI:83421"/>
        <dbReference type="ChEBI" id="CHEBI:456216"/>
        <dbReference type="EC" id="2.7.11.1"/>
    </reaction>
</comment>
<dbReference type="GO" id="GO:0004674">
    <property type="term" value="F:protein serine/threonine kinase activity"/>
    <property type="evidence" value="ECO:0007669"/>
    <property type="project" value="UniProtKB-KW"/>
</dbReference>
<evidence type="ECO:0000259" key="12">
    <source>
        <dbReference type="PROSITE" id="PS50011"/>
    </source>
</evidence>
<dbReference type="STRING" id="215250.A0A316YWE7"/>
<dbReference type="AlphaFoldDB" id="A0A316YWE7"/>
<proteinExistence type="inferred from homology"/>
<dbReference type="PANTHER" id="PTHR45998">
    <property type="entry name" value="SERINE/THREONINE-PROTEIN KINASE 16"/>
    <property type="match status" value="1"/>
</dbReference>
<comment type="catalytic activity">
    <reaction evidence="7">
        <text>L-threonyl-[protein] + ATP = O-phospho-L-threonyl-[protein] + ADP + H(+)</text>
        <dbReference type="Rhea" id="RHEA:46608"/>
        <dbReference type="Rhea" id="RHEA-COMP:11060"/>
        <dbReference type="Rhea" id="RHEA-COMP:11605"/>
        <dbReference type="ChEBI" id="CHEBI:15378"/>
        <dbReference type="ChEBI" id="CHEBI:30013"/>
        <dbReference type="ChEBI" id="CHEBI:30616"/>
        <dbReference type="ChEBI" id="CHEBI:61977"/>
        <dbReference type="ChEBI" id="CHEBI:456216"/>
        <dbReference type="EC" id="2.7.11.1"/>
    </reaction>
</comment>
<evidence type="ECO:0000256" key="11">
    <source>
        <dbReference type="SAM" id="MobiDB-lite"/>
    </source>
</evidence>
<dbReference type="EMBL" id="KZ819634">
    <property type="protein sequence ID" value="PWN93452.1"/>
    <property type="molecule type" value="Genomic_DNA"/>
</dbReference>
<evidence type="ECO:0000256" key="3">
    <source>
        <dbReference type="ARBA" id="ARBA00022679"/>
    </source>
</evidence>
<dbReference type="GO" id="GO:0006624">
    <property type="term" value="P:vacuolar protein processing"/>
    <property type="evidence" value="ECO:0007669"/>
    <property type="project" value="TreeGrafter"/>
</dbReference>
<keyword evidence="2 10" id="KW-0723">Serine/threonine-protein kinase</keyword>
<evidence type="ECO:0000256" key="10">
    <source>
        <dbReference type="RuleBase" id="RU000304"/>
    </source>
</evidence>
<accession>A0A316YWE7</accession>
<feature type="binding site" evidence="9">
    <location>
        <position position="102"/>
    </location>
    <ligand>
        <name>ATP</name>
        <dbReference type="ChEBI" id="CHEBI:30616"/>
    </ligand>
</feature>
<reference evidence="13 14" key="1">
    <citation type="journal article" date="2018" name="Mol. Biol. Evol.">
        <title>Broad Genomic Sampling Reveals a Smut Pathogenic Ancestry of the Fungal Clade Ustilaginomycotina.</title>
        <authorList>
            <person name="Kijpornyongpan T."/>
            <person name="Mondo S.J."/>
            <person name="Barry K."/>
            <person name="Sandor L."/>
            <person name="Lee J."/>
            <person name="Lipzen A."/>
            <person name="Pangilinan J."/>
            <person name="LaButti K."/>
            <person name="Hainaut M."/>
            <person name="Henrissat B."/>
            <person name="Grigoriev I.V."/>
            <person name="Spatafora J.W."/>
            <person name="Aime M.C."/>
        </authorList>
    </citation>
    <scope>NUCLEOTIDE SEQUENCE [LARGE SCALE GENOMIC DNA]</scope>
    <source>
        <strain evidence="13 14">MCA 4198</strain>
    </source>
</reference>
<evidence type="ECO:0000313" key="13">
    <source>
        <dbReference type="EMBL" id="PWN93452.1"/>
    </source>
</evidence>
<sequence length="480" mass="51546">MSGYGSLGGGSGPGDSLVDRVQDAIFALTSSMPCTRLGDLCNSLVGAGGAHGGGERGAGSAASSNIKLNGRNVQIVKLLGEGGFSFVYLARDRESGREFALKKIRCPAGSDALPLALAEMESHRRFKSPYIMPLLDSAVIQDTDGKTVYLFLPFHPMGNVQDQVNKNVVLGRRWAEREMLQVFKGACLGVKEMHRYKLPTVGASRGGAAAGPSMTTGLNPHDGETHGETQGEGGQSGDQAPLIGGQAHTGGDGDGVLFDHGDEEDDDEEQDDGHEGTSYPPKPKRNPFEDRQPRPSGDDLQGAKGGETVPYAHRDIKPGNVMISHASTDSGDATLHPVLMDFGSTCRARIHIRSRREAIAEQDVAAERSSMPYRAPELFDIKTDTHLSEAVDMWSLGCTLFCMMYSHSPFETPQIVEQGGSVAMAVMNGSWKFPDERAEGGVYSEATKEIVRRCLVLKPEDRADIEEVLELTEKAIRAVS</sequence>
<organism evidence="13 14">
    <name type="scientific">Acaromyces ingoldii</name>
    <dbReference type="NCBI Taxonomy" id="215250"/>
    <lineage>
        <taxon>Eukaryota</taxon>
        <taxon>Fungi</taxon>
        <taxon>Dikarya</taxon>
        <taxon>Basidiomycota</taxon>
        <taxon>Ustilaginomycotina</taxon>
        <taxon>Exobasidiomycetes</taxon>
        <taxon>Exobasidiales</taxon>
        <taxon>Cryptobasidiaceae</taxon>
        <taxon>Acaromyces</taxon>
    </lineage>
</organism>
<keyword evidence="6 9" id="KW-0067">ATP-binding</keyword>
<dbReference type="GO" id="GO:0032889">
    <property type="term" value="P:regulation of vacuole fusion, non-autophagic"/>
    <property type="evidence" value="ECO:0007669"/>
    <property type="project" value="TreeGrafter"/>
</dbReference>
<dbReference type="GO" id="GO:0005794">
    <property type="term" value="C:Golgi apparatus"/>
    <property type="evidence" value="ECO:0007669"/>
    <property type="project" value="TreeGrafter"/>
</dbReference>
<evidence type="ECO:0000256" key="1">
    <source>
        <dbReference type="ARBA" id="ARBA00012513"/>
    </source>
</evidence>
<dbReference type="PROSITE" id="PS50011">
    <property type="entry name" value="PROTEIN_KINASE_DOM"/>
    <property type="match status" value="1"/>
</dbReference>
<name>A0A316YWE7_9BASI</name>
<evidence type="ECO:0000313" key="14">
    <source>
        <dbReference type="Proteomes" id="UP000245768"/>
    </source>
</evidence>
<dbReference type="Gene3D" id="1.10.510.10">
    <property type="entry name" value="Transferase(Phosphotransferase) domain 1"/>
    <property type="match status" value="2"/>
</dbReference>
<evidence type="ECO:0000256" key="6">
    <source>
        <dbReference type="ARBA" id="ARBA00022840"/>
    </source>
</evidence>
<dbReference type="Proteomes" id="UP000245768">
    <property type="component" value="Unassembled WGS sequence"/>
</dbReference>
<keyword evidence="4 9" id="KW-0547">Nucleotide-binding</keyword>
<dbReference type="InterPro" id="IPR011009">
    <property type="entry name" value="Kinase-like_dom_sf"/>
</dbReference>
<evidence type="ECO:0000256" key="4">
    <source>
        <dbReference type="ARBA" id="ARBA00022741"/>
    </source>
</evidence>